<dbReference type="AlphaFoldDB" id="A0A6I2MP30"/>
<dbReference type="EMBL" id="WKJH01000004">
    <property type="protein sequence ID" value="MRX64014.1"/>
    <property type="molecule type" value="Genomic_DNA"/>
</dbReference>
<organism evidence="1 2">
    <name type="scientific">Maribacter luteus</name>
    <dbReference type="NCBI Taxonomy" id="2594478"/>
    <lineage>
        <taxon>Bacteria</taxon>
        <taxon>Pseudomonadati</taxon>
        <taxon>Bacteroidota</taxon>
        <taxon>Flavobacteriia</taxon>
        <taxon>Flavobacteriales</taxon>
        <taxon>Flavobacteriaceae</taxon>
        <taxon>Maribacter</taxon>
    </lineage>
</organism>
<dbReference type="Proteomes" id="UP000443153">
    <property type="component" value="Unassembled WGS sequence"/>
</dbReference>
<keyword evidence="2" id="KW-1185">Reference proteome</keyword>
<evidence type="ECO:0000313" key="1">
    <source>
        <dbReference type="EMBL" id="MRX64014.1"/>
    </source>
</evidence>
<comment type="caution">
    <text evidence="1">The sequence shown here is derived from an EMBL/GenBank/DDBJ whole genome shotgun (WGS) entry which is preliminary data.</text>
</comment>
<name>A0A6I2MP30_9FLAO</name>
<proteinExistence type="predicted"/>
<accession>A0A6I2MP30</accession>
<reference evidence="1 2" key="1">
    <citation type="submission" date="2019-11" db="EMBL/GenBank/DDBJ databases">
        <title>Maribacter lutea sp. nov., a marine bacterium isolated from intertidal sand.</title>
        <authorList>
            <person name="Liu A."/>
        </authorList>
    </citation>
    <scope>NUCLEOTIDE SEQUENCE [LARGE SCALE GENOMIC DNA]</scope>
    <source>
        <strain evidence="1 2">RZ05</strain>
    </source>
</reference>
<evidence type="ECO:0000313" key="2">
    <source>
        <dbReference type="Proteomes" id="UP000443153"/>
    </source>
</evidence>
<gene>
    <name evidence="1" type="ORF">GJ691_07510</name>
</gene>
<protein>
    <submittedName>
        <fullName evidence="1">Uncharacterized protein</fullName>
    </submittedName>
</protein>
<sequence>MMVLLIVCLFICTVIVYILYTKVIIYVNTVTQEFYIRVVGLLKASVETDVDKLIRVRIEAWFMKFDVLPLDHKRKSKMKKSTPRPKSENKKKLTVHKILQVVRTFKIKEFVLNIDTGNCITNAKLYPLLSIANLCKGQFNINFQGQNQLILQIENRPVRILKAFINN</sequence>